<accession>A0A0F9JFI5</accession>
<protein>
    <recommendedName>
        <fullName evidence="2">Right handed beta helix domain-containing protein</fullName>
    </recommendedName>
</protein>
<dbReference type="Gene3D" id="2.160.20.10">
    <property type="entry name" value="Single-stranded right-handed beta-helix, Pectin lyase-like"/>
    <property type="match status" value="1"/>
</dbReference>
<dbReference type="InterPro" id="IPR012334">
    <property type="entry name" value="Pectin_lyas_fold"/>
</dbReference>
<evidence type="ECO:0000313" key="1">
    <source>
        <dbReference type="EMBL" id="KKM68594.1"/>
    </source>
</evidence>
<dbReference type="SUPFAM" id="SSF51126">
    <property type="entry name" value="Pectin lyase-like"/>
    <property type="match status" value="1"/>
</dbReference>
<evidence type="ECO:0008006" key="2">
    <source>
        <dbReference type="Google" id="ProtNLM"/>
    </source>
</evidence>
<comment type="caution">
    <text evidence="1">The sequence shown here is derived from an EMBL/GenBank/DDBJ whole genome shotgun (WGS) entry which is preliminary data.</text>
</comment>
<dbReference type="EMBL" id="LAZR01010139">
    <property type="protein sequence ID" value="KKM68594.1"/>
    <property type="molecule type" value="Genomic_DNA"/>
</dbReference>
<proteinExistence type="predicted"/>
<name>A0A0F9JFI5_9ZZZZ</name>
<dbReference type="AlphaFoldDB" id="A0A0F9JFI5"/>
<dbReference type="InterPro" id="IPR011050">
    <property type="entry name" value="Pectin_lyase_fold/virulence"/>
</dbReference>
<gene>
    <name evidence="1" type="ORF">LCGC14_1459270</name>
</gene>
<sequence>MARNLGSLLPGIKYGHKVQPNEMVSPLVPVETGNIWYVDGDRTTGGSGTSWDDAFGESDFDGALTDLSSSIKAGDVIYVAARTMSQTDTDPVSYTTNLTIDIPQISLIGVSRGRTQGGLPQLKVGGTTTQSIVRVRAPGVSISGIGINGSGATGGGIRFDDDGGTTYASFGGSVSGCHFKDCVGTTANNAATGGAVQLSGAPWQMYIGGNRFYKNVGDVVLLDTSSAVPQDIVIEDNSFSGPAANVDCNLYLRGGSGINGITIHNNVFPQLPALGGTNDRYIDATACVGMLTGNYFGAQSNTTGGTTLTWLAAGTAAKIPTTMHVAGNWGQGITAGESGTINIGADT</sequence>
<reference evidence="1" key="1">
    <citation type="journal article" date="2015" name="Nature">
        <title>Complex archaea that bridge the gap between prokaryotes and eukaryotes.</title>
        <authorList>
            <person name="Spang A."/>
            <person name="Saw J.H."/>
            <person name="Jorgensen S.L."/>
            <person name="Zaremba-Niedzwiedzka K."/>
            <person name="Martijn J."/>
            <person name="Lind A.E."/>
            <person name="van Eijk R."/>
            <person name="Schleper C."/>
            <person name="Guy L."/>
            <person name="Ettema T.J."/>
        </authorList>
    </citation>
    <scope>NUCLEOTIDE SEQUENCE</scope>
</reference>
<organism evidence="1">
    <name type="scientific">marine sediment metagenome</name>
    <dbReference type="NCBI Taxonomy" id="412755"/>
    <lineage>
        <taxon>unclassified sequences</taxon>
        <taxon>metagenomes</taxon>
        <taxon>ecological metagenomes</taxon>
    </lineage>
</organism>